<dbReference type="PANTHER" id="PTHR46056:SF12">
    <property type="entry name" value="LONG-CHAIN-ALCOHOL OXIDASE"/>
    <property type="match status" value="1"/>
</dbReference>
<evidence type="ECO:0000259" key="6">
    <source>
        <dbReference type="Pfam" id="PF00732"/>
    </source>
</evidence>
<feature type="domain" description="Glucose-methanol-choline oxidoreductase N-terminal" evidence="6">
    <location>
        <begin position="141"/>
        <end position="332"/>
    </location>
</feature>
<dbReference type="Pfam" id="PF00732">
    <property type="entry name" value="GMC_oxred_N"/>
    <property type="match status" value="1"/>
</dbReference>
<reference evidence="9" key="1">
    <citation type="journal article" date="2019" name="Int. J. Syst. Evol. Microbiol.">
        <title>The Global Catalogue of Microorganisms (GCM) 10K type strain sequencing project: providing services to taxonomists for standard genome sequencing and annotation.</title>
        <authorList>
            <consortium name="The Broad Institute Genomics Platform"/>
            <consortium name="The Broad Institute Genome Sequencing Center for Infectious Disease"/>
            <person name="Wu L."/>
            <person name="Ma J."/>
        </authorList>
    </citation>
    <scope>NUCLEOTIDE SEQUENCE [LARGE SCALE GENOMIC DNA]</scope>
    <source>
        <strain evidence="9">CCUG 54822</strain>
    </source>
</reference>
<dbReference type="Pfam" id="PF05199">
    <property type="entry name" value="GMC_oxred_C"/>
    <property type="match status" value="1"/>
</dbReference>
<organism evidence="8 9">
    <name type="scientific">Lentibacillus salinarum</name>
    <dbReference type="NCBI Taxonomy" id="446820"/>
    <lineage>
        <taxon>Bacteria</taxon>
        <taxon>Bacillati</taxon>
        <taxon>Bacillota</taxon>
        <taxon>Bacilli</taxon>
        <taxon>Bacillales</taxon>
        <taxon>Bacillaceae</taxon>
        <taxon>Lentibacillus</taxon>
    </lineage>
</organism>
<protein>
    <submittedName>
        <fullName evidence="8">GMC family oxidoreductase</fullName>
    </submittedName>
</protein>
<gene>
    <name evidence="8" type="ORF">ACFQ4A_06520</name>
</gene>
<sequence>MVKKMDKVDVVTVGVGWTGGIIAAELTKAGYKVVGLEKGHDRTINDYLYDRNELKYSSRGEMMQDLNNNTITYRNNLDQKAKPVRNKDSLVLGTSVGGGGSHWAAQTHRYFGYDFEIRNKMIEKYGEDKIPKGMILKDWGITYDELEPYYDRMEKTMGVSGEEDPLAEERSDSYPTSPNKLPPSMKLFRESAENLGYHPFVRPTGIASEQYENPDGQTIEACQYCAFCSNFGCDWGAKADPIITVIPTAQETGNFELRTHSEVKRVLYEGDKATGVLYADTRTGQEYEQPADVVVLTSFVFNNVRLLLLSEIGEPYNPKNGKGIIGKHFTDHHFEPITRGFFDDKKFNNYIGSGGLGVCFTDYGADHFDHSDVNFLHGGQIEIQIGGNGPISNNPVPEGTPTWGEEFKKQSLKYYNRYLDVSFKMATLPYEDHYMDLDPTYKDDAGDPLIRCTYDFTDDYHARSEFLQNKCYEVLEEMGADIIEKHKLPDHFDGSFLFQHNGGGAVMGDSPENSAVNNYSQMWEMDNLFVCGASAFPHFGITNPTLTVGALTYRASEGIIDYLDNEGGLLVSSNKEKQTNEV</sequence>
<evidence type="ECO:0000256" key="5">
    <source>
        <dbReference type="SAM" id="MobiDB-lite"/>
    </source>
</evidence>
<evidence type="ECO:0000313" key="8">
    <source>
        <dbReference type="EMBL" id="MFD1361322.1"/>
    </source>
</evidence>
<dbReference type="RefSeq" id="WP_382398791.1">
    <property type="nucleotide sequence ID" value="NZ_JBHTNH010000009.1"/>
</dbReference>
<proteinExistence type="inferred from homology"/>
<evidence type="ECO:0000256" key="1">
    <source>
        <dbReference type="ARBA" id="ARBA00010790"/>
    </source>
</evidence>
<keyword evidence="3" id="KW-0274">FAD</keyword>
<keyword evidence="2" id="KW-0285">Flavoprotein</keyword>
<dbReference type="SUPFAM" id="SSF51905">
    <property type="entry name" value="FAD/NAD(P)-binding domain"/>
    <property type="match status" value="1"/>
</dbReference>
<evidence type="ECO:0000313" key="9">
    <source>
        <dbReference type="Proteomes" id="UP001597178"/>
    </source>
</evidence>
<evidence type="ECO:0000259" key="7">
    <source>
        <dbReference type="Pfam" id="PF05199"/>
    </source>
</evidence>
<accession>A0ABW3ZU60</accession>
<dbReference type="InterPro" id="IPR000172">
    <property type="entry name" value="GMC_OxRdtase_N"/>
</dbReference>
<evidence type="ECO:0000256" key="2">
    <source>
        <dbReference type="ARBA" id="ARBA00022630"/>
    </source>
</evidence>
<keyword evidence="4" id="KW-0560">Oxidoreductase</keyword>
<dbReference type="EMBL" id="JBHTNH010000009">
    <property type="protein sequence ID" value="MFD1361322.1"/>
    <property type="molecule type" value="Genomic_DNA"/>
</dbReference>
<comment type="caution">
    <text evidence="8">The sequence shown here is derived from an EMBL/GenBank/DDBJ whole genome shotgun (WGS) entry which is preliminary data.</text>
</comment>
<name>A0ABW3ZU60_9BACI</name>
<feature type="domain" description="Glucose-methanol-choline oxidoreductase C-terminal" evidence="7">
    <location>
        <begin position="434"/>
        <end position="551"/>
    </location>
</feature>
<evidence type="ECO:0000256" key="4">
    <source>
        <dbReference type="ARBA" id="ARBA00023002"/>
    </source>
</evidence>
<comment type="similarity">
    <text evidence="1">Belongs to the GMC oxidoreductase family.</text>
</comment>
<feature type="region of interest" description="Disordered" evidence="5">
    <location>
        <begin position="158"/>
        <end position="183"/>
    </location>
</feature>
<dbReference type="Gene3D" id="3.50.50.60">
    <property type="entry name" value="FAD/NAD(P)-binding domain"/>
    <property type="match status" value="2"/>
</dbReference>
<evidence type="ECO:0000256" key="3">
    <source>
        <dbReference type="ARBA" id="ARBA00022827"/>
    </source>
</evidence>
<dbReference type="InterPro" id="IPR036188">
    <property type="entry name" value="FAD/NAD-bd_sf"/>
</dbReference>
<dbReference type="InterPro" id="IPR007867">
    <property type="entry name" value="GMC_OxRtase_C"/>
</dbReference>
<dbReference type="PANTHER" id="PTHR46056">
    <property type="entry name" value="LONG-CHAIN-ALCOHOL OXIDASE"/>
    <property type="match status" value="1"/>
</dbReference>
<dbReference type="Proteomes" id="UP001597178">
    <property type="component" value="Unassembled WGS sequence"/>
</dbReference>
<keyword evidence="9" id="KW-1185">Reference proteome</keyword>